<dbReference type="AlphaFoldDB" id="A0A1X7VHR9"/>
<sequence>MHDMLQCSLPYELQLLIQHLFNARHLKLQEYNDCVKAFDYGCTETANKPNEIPICCFKD</sequence>
<name>A0A1X7VHR9_AMPQE</name>
<proteinExistence type="predicted"/>
<protein>
    <submittedName>
        <fullName evidence="1">Uncharacterized protein</fullName>
    </submittedName>
</protein>
<evidence type="ECO:0000313" key="1">
    <source>
        <dbReference type="EnsemblMetazoa" id="Aqu2.1.39017_001"/>
    </source>
</evidence>
<organism evidence="1">
    <name type="scientific">Amphimedon queenslandica</name>
    <name type="common">Sponge</name>
    <dbReference type="NCBI Taxonomy" id="400682"/>
    <lineage>
        <taxon>Eukaryota</taxon>
        <taxon>Metazoa</taxon>
        <taxon>Porifera</taxon>
        <taxon>Demospongiae</taxon>
        <taxon>Heteroscleromorpha</taxon>
        <taxon>Haplosclerida</taxon>
        <taxon>Niphatidae</taxon>
        <taxon>Amphimedon</taxon>
    </lineage>
</organism>
<dbReference type="EnsemblMetazoa" id="Aqu2.1.39017_001">
    <property type="protein sequence ID" value="Aqu2.1.39017_001"/>
    <property type="gene ID" value="Aqu2.1.39017"/>
</dbReference>
<dbReference type="InParanoid" id="A0A1X7VHR9"/>
<accession>A0A1X7VHR9</accession>
<reference evidence="1" key="1">
    <citation type="submission" date="2017-05" db="UniProtKB">
        <authorList>
            <consortium name="EnsemblMetazoa"/>
        </authorList>
    </citation>
    <scope>IDENTIFICATION</scope>
</reference>